<dbReference type="Proteomes" id="UP000247810">
    <property type="component" value="Unassembled WGS sequence"/>
</dbReference>
<evidence type="ECO:0000313" key="1">
    <source>
        <dbReference type="EMBL" id="PYH90495.1"/>
    </source>
</evidence>
<dbReference type="AlphaFoldDB" id="A0A319CYV3"/>
<name>A0A319CYV3_9EURO</name>
<evidence type="ECO:0000313" key="2">
    <source>
        <dbReference type="Proteomes" id="UP000247810"/>
    </source>
</evidence>
<gene>
    <name evidence="1" type="ORF">BO71DRAFT_75157</name>
</gene>
<dbReference type="VEuPathDB" id="FungiDB:BO71DRAFT_75157"/>
<accession>A0A319CYV3</accession>
<reference evidence="1 2" key="1">
    <citation type="submission" date="2018-02" db="EMBL/GenBank/DDBJ databases">
        <title>The genomes of Aspergillus section Nigri reveals drivers in fungal speciation.</title>
        <authorList>
            <consortium name="DOE Joint Genome Institute"/>
            <person name="Vesth T.C."/>
            <person name="Nybo J."/>
            <person name="Theobald S."/>
            <person name="Brandl J."/>
            <person name="Frisvad J.C."/>
            <person name="Nielsen K.F."/>
            <person name="Lyhne E.K."/>
            <person name="Kogle M.E."/>
            <person name="Kuo A."/>
            <person name="Riley R."/>
            <person name="Clum A."/>
            <person name="Nolan M."/>
            <person name="Lipzen A."/>
            <person name="Salamov A."/>
            <person name="Henrissat B."/>
            <person name="Wiebenga A."/>
            <person name="De vries R.P."/>
            <person name="Grigoriev I.V."/>
            <person name="Mortensen U.H."/>
            <person name="Andersen M.R."/>
            <person name="Baker S.E."/>
        </authorList>
    </citation>
    <scope>NUCLEOTIDE SEQUENCE [LARGE SCALE GENOMIC DNA]</scope>
    <source>
        <strain evidence="1 2">CBS 707.79</strain>
    </source>
</reference>
<protein>
    <submittedName>
        <fullName evidence="1">Uncharacterized protein</fullName>
    </submittedName>
</protein>
<proteinExistence type="predicted"/>
<organism evidence="1 2">
    <name type="scientific">Aspergillus ellipticus CBS 707.79</name>
    <dbReference type="NCBI Taxonomy" id="1448320"/>
    <lineage>
        <taxon>Eukaryota</taxon>
        <taxon>Fungi</taxon>
        <taxon>Dikarya</taxon>
        <taxon>Ascomycota</taxon>
        <taxon>Pezizomycotina</taxon>
        <taxon>Eurotiomycetes</taxon>
        <taxon>Eurotiomycetidae</taxon>
        <taxon>Eurotiales</taxon>
        <taxon>Aspergillaceae</taxon>
        <taxon>Aspergillus</taxon>
        <taxon>Aspergillus subgen. Circumdati</taxon>
    </lineage>
</organism>
<dbReference type="EMBL" id="KZ825981">
    <property type="protein sequence ID" value="PYH90495.1"/>
    <property type="molecule type" value="Genomic_DNA"/>
</dbReference>
<keyword evidence="2" id="KW-1185">Reference proteome</keyword>
<sequence length="69" mass="7611">MISTQTGGLLPKNSVEFRGNASLSVLQIFLASSIPLGLNNDPFIGHIGIWMGVLIVRYPWLRFPVQVTE</sequence>